<accession>Q2RSZ5</accession>
<sequence length="137" mass="14218">MTLSPVKTGERLRLRLKLCNFAAMGPGKADLLDALEDTGSISAAARRTGLSYRKAWMLIDELNRAFRDPLVSTAFGGAGGGGARLTPTGATVLAAYRRLEQLAAQAGADEIALIQSLVAEEPAPPPAAEPPSGDESA</sequence>
<dbReference type="GO" id="GO:0003700">
    <property type="term" value="F:DNA-binding transcription factor activity"/>
    <property type="evidence" value="ECO:0007669"/>
    <property type="project" value="InterPro"/>
</dbReference>
<evidence type="ECO:0000259" key="1">
    <source>
        <dbReference type="Pfam" id="PF00126"/>
    </source>
</evidence>
<gene>
    <name evidence="2" type="ordered locus">Rru_A1950</name>
</gene>
<dbReference type="InterPro" id="IPR051815">
    <property type="entry name" value="Molybdate_resp_trans_reg"/>
</dbReference>
<evidence type="ECO:0000313" key="2">
    <source>
        <dbReference type="EMBL" id="ABC22750.1"/>
    </source>
</evidence>
<dbReference type="eggNOG" id="COG2005">
    <property type="taxonomic scope" value="Bacteria"/>
</dbReference>
<dbReference type="PATRIC" id="fig|269796.9.peg.2033"/>
<dbReference type="InterPro" id="IPR036390">
    <property type="entry name" value="WH_DNA-bd_sf"/>
</dbReference>
<dbReference type="SUPFAM" id="SSF46785">
    <property type="entry name" value="Winged helix' DNA-binding domain"/>
    <property type="match status" value="1"/>
</dbReference>
<dbReference type="EnsemblBacteria" id="ABC22750">
    <property type="protein sequence ID" value="ABC22750"/>
    <property type="gene ID" value="Rru_A1950"/>
</dbReference>
<dbReference type="PANTHER" id="PTHR30432">
    <property type="entry name" value="TRANSCRIPTIONAL REGULATOR MODE"/>
    <property type="match status" value="1"/>
</dbReference>
<dbReference type="RefSeq" id="WP_011389703.1">
    <property type="nucleotide sequence ID" value="NC_007643.1"/>
</dbReference>
<dbReference type="Proteomes" id="UP000001929">
    <property type="component" value="Chromosome"/>
</dbReference>
<organism evidence="2 3">
    <name type="scientific">Rhodospirillum rubrum (strain ATCC 11170 / ATH 1.1.1 / DSM 467 / LMG 4362 / NCIMB 8255 / S1)</name>
    <dbReference type="NCBI Taxonomy" id="269796"/>
    <lineage>
        <taxon>Bacteria</taxon>
        <taxon>Pseudomonadati</taxon>
        <taxon>Pseudomonadota</taxon>
        <taxon>Alphaproteobacteria</taxon>
        <taxon>Rhodospirillales</taxon>
        <taxon>Rhodospirillaceae</taxon>
        <taxon>Rhodospirillum</taxon>
    </lineage>
</organism>
<dbReference type="Gene3D" id="1.10.10.10">
    <property type="entry name" value="Winged helix-like DNA-binding domain superfamily/Winged helix DNA-binding domain"/>
    <property type="match status" value="1"/>
</dbReference>
<dbReference type="EMBL" id="CP000230">
    <property type="protein sequence ID" value="ABC22750.1"/>
    <property type="molecule type" value="Genomic_DNA"/>
</dbReference>
<dbReference type="InterPro" id="IPR036388">
    <property type="entry name" value="WH-like_DNA-bd_sf"/>
</dbReference>
<dbReference type="HOGENOM" id="CLU_125440_1_1_5"/>
<dbReference type="Pfam" id="PF00126">
    <property type="entry name" value="HTH_1"/>
    <property type="match status" value="1"/>
</dbReference>
<dbReference type="InterPro" id="IPR000847">
    <property type="entry name" value="LysR_HTH_N"/>
</dbReference>
<feature type="domain" description="HTH lysR-type" evidence="1">
    <location>
        <begin position="31"/>
        <end position="89"/>
    </location>
</feature>
<name>Q2RSZ5_RHORT</name>
<dbReference type="STRING" id="269796.Rru_A1950"/>
<proteinExistence type="predicted"/>
<dbReference type="PANTHER" id="PTHR30432:SF1">
    <property type="entry name" value="DNA-BINDING TRANSCRIPTIONAL DUAL REGULATOR MODE"/>
    <property type="match status" value="1"/>
</dbReference>
<dbReference type="PhylomeDB" id="Q2RSZ5"/>
<keyword evidence="3" id="KW-1185">Reference proteome</keyword>
<protein>
    <submittedName>
        <fullName evidence="2">Transcriptional regulator, ModE family</fullName>
    </submittedName>
</protein>
<reference evidence="2 3" key="1">
    <citation type="journal article" date="2011" name="Stand. Genomic Sci.">
        <title>Complete genome sequence of Rhodospirillum rubrum type strain (S1).</title>
        <authorList>
            <person name="Munk A.C."/>
            <person name="Copeland A."/>
            <person name="Lucas S."/>
            <person name="Lapidus A."/>
            <person name="Del Rio T.G."/>
            <person name="Barry K."/>
            <person name="Detter J.C."/>
            <person name="Hammon N."/>
            <person name="Israni S."/>
            <person name="Pitluck S."/>
            <person name="Brettin T."/>
            <person name="Bruce D."/>
            <person name="Han C."/>
            <person name="Tapia R."/>
            <person name="Gilna P."/>
            <person name="Schmutz J."/>
            <person name="Larimer F."/>
            <person name="Land M."/>
            <person name="Kyrpides N.C."/>
            <person name="Mavromatis K."/>
            <person name="Richardson P."/>
            <person name="Rohde M."/>
            <person name="Goker M."/>
            <person name="Klenk H.P."/>
            <person name="Zhang Y."/>
            <person name="Roberts G.P."/>
            <person name="Reslewic S."/>
            <person name="Schwartz D.C."/>
        </authorList>
    </citation>
    <scope>NUCLEOTIDE SEQUENCE [LARGE SCALE GENOMIC DNA]</scope>
    <source>
        <strain evidence="3">ATCC 11170 / ATH 1.1.1 / DSM 467 / LMG 4362 / NCIMB 8255 / S1</strain>
    </source>
</reference>
<dbReference type="KEGG" id="rru:Rru_A1950"/>
<evidence type="ECO:0000313" key="3">
    <source>
        <dbReference type="Proteomes" id="UP000001929"/>
    </source>
</evidence>
<dbReference type="AlphaFoldDB" id="Q2RSZ5"/>